<gene>
    <name evidence="2" type="ORF">GCM10022247_43480</name>
</gene>
<keyword evidence="1" id="KW-1133">Transmembrane helix</keyword>
<proteinExistence type="predicted"/>
<dbReference type="RefSeq" id="WP_344877612.1">
    <property type="nucleotide sequence ID" value="NZ_BAABAL010000017.1"/>
</dbReference>
<keyword evidence="1" id="KW-0472">Membrane</keyword>
<sequence length="189" mass="19580">MTERFEDRLLTELKQVVAEREPVRPAARWRLALAATGLAAVAVPLLFTGGGAAFALEKQQDGTVRVEIKQLSDAAGLERKLAELGIKAKVDYLPAGKTCRAPRFTPMRDKPVSSAGALSTGLSSSEAAGTAAVFTFDPADFTGDRAVVIETSGEGDVSGLVVTFAEGAVGACVPVDAPIRPGLDSGGPR</sequence>
<evidence type="ECO:0000313" key="3">
    <source>
        <dbReference type="Proteomes" id="UP001501747"/>
    </source>
</evidence>
<accession>A0ABP7SSL6</accession>
<name>A0ABP7SSL6_9PSEU</name>
<organism evidence="2 3">
    <name type="scientific">Allokutzneria multivorans</name>
    <dbReference type="NCBI Taxonomy" id="1142134"/>
    <lineage>
        <taxon>Bacteria</taxon>
        <taxon>Bacillati</taxon>
        <taxon>Actinomycetota</taxon>
        <taxon>Actinomycetes</taxon>
        <taxon>Pseudonocardiales</taxon>
        <taxon>Pseudonocardiaceae</taxon>
        <taxon>Allokutzneria</taxon>
    </lineage>
</organism>
<dbReference type="EMBL" id="BAABAL010000017">
    <property type="protein sequence ID" value="GAA4015828.1"/>
    <property type="molecule type" value="Genomic_DNA"/>
</dbReference>
<protein>
    <submittedName>
        <fullName evidence="2">Uncharacterized protein</fullName>
    </submittedName>
</protein>
<reference evidence="3" key="1">
    <citation type="journal article" date="2019" name="Int. J. Syst. Evol. Microbiol.">
        <title>The Global Catalogue of Microorganisms (GCM) 10K type strain sequencing project: providing services to taxonomists for standard genome sequencing and annotation.</title>
        <authorList>
            <consortium name="The Broad Institute Genomics Platform"/>
            <consortium name="The Broad Institute Genome Sequencing Center for Infectious Disease"/>
            <person name="Wu L."/>
            <person name="Ma J."/>
        </authorList>
    </citation>
    <scope>NUCLEOTIDE SEQUENCE [LARGE SCALE GENOMIC DNA]</scope>
    <source>
        <strain evidence="3">JCM 17342</strain>
    </source>
</reference>
<comment type="caution">
    <text evidence="2">The sequence shown here is derived from an EMBL/GenBank/DDBJ whole genome shotgun (WGS) entry which is preliminary data.</text>
</comment>
<feature type="transmembrane region" description="Helical" evidence="1">
    <location>
        <begin position="31"/>
        <end position="56"/>
    </location>
</feature>
<evidence type="ECO:0000256" key="1">
    <source>
        <dbReference type="SAM" id="Phobius"/>
    </source>
</evidence>
<evidence type="ECO:0000313" key="2">
    <source>
        <dbReference type="EMBL" id="GAA4015828.1"/>
    </source>
</evidence>
<keyword evidence="3" id="KW-1185">Reference proteome</keyword>
<dbReference type="Proteomes" id="UP001501747">
    <property type="component" value="Unassembled WGS sequence"/>
</dbReference>
<keyword evidence="1" id="KW-0812">Transmembrane</keyword>